<organism evidence="2 3">
    <name type="scientific">Aspergillus udagawae</name>
    <dbReference type="NCBI Taxonomy" id="91492"/>
    <lineage>
        <taxon>Eukaryota</taxon>
        <taxon>Fungi</taxon>
        <taxon>Dikarya</taxon>
        <taxon>Ascomycota</taxon>
        <taxon>Pezizomycotina</taxon>
        <taxon>Eurotiomycetes</taxon>
        <taxon>Eurotiomycetidae</taxon>
        <taxon>Eurotiales</taxon>
        <taxon>Aspergillaceae</taxon>
        <taxon>Aspergillus</taxon>
        <taxon>Aspergillus subgen. Fumigati</taxon>
    </lineage>
</organism>
<dbReference type="InterPro" id="IPR011333">
    <property type="entry name" value="SKP1/BTB/POZ_sf"/>
</dbReference>
<feature type="region of interest" description="Disordered" evidence="1">
    <location>
        <begin position="37"/>
        <end position="70"/>
    </location>
</feature>
<gene>
    <name evidence="2" type="ORF">IFM53868_09716</name>
</gene>
<evidence type="ECO:0008006" key="4">
    <source>
        <dbReference type="Google" id="ProtNLM"/>
    </source>
</evidence>
<feature type="compositionally biased region" description="Polar residues" evidence="1">
    <location>
        <begin position="44"/>
        <end position="60"/>
    </location>
</feature>
<protein>
    <recommendedName>
        <fullName evidence="4">BTB domain-containing protein</fullName>
    </recommendedName>
</protein>
<dbReference type="Gene3D" id="3.30.710.10">
    <property type="entry name" value="Potassium Channel Kv1.1, Chain A"/>
    <property type="match status" value="1"/>
</dbReference>
<reference evidence="2 3" key="1">
    <citation type="submission" date="2020-01" db="EMBL/GenBank/DDBJ databases">
        <title>Draft genome sequence of Aspergillus udagawae IFM 53868.</title>
        <authorList>
            <person name="Takahashi H."/>
            <person name="Yaguchi T."/>
        </authorList>
    </citation>
    <scope>NUCLEOTIDE SEQUENCE [LARGE SCALE GENOMIC DNA]</scope>
    <source>
        <strain evidence="2 3">IFM 53868</strain>
    </source>
</reference>
<dbReference type="EMBL" id="BLKG01000180">
    <property type="protein sequence ID" value="GFF98263.1"/>
    <property type="molecule type" value="Genomic_DNA"/>
</dbReference>
<proteinExistence type="predicted"/>
<sequence length="383" mass="42746">MSETLHIFDSDGNVDFVYSITDPKSIPDDNIKPELCNGVPAADFQTSGTGNQSAAAQQNGERGEVPSNHDRRVRIRVSAKHLTLASPVWKRMFTGPWKESQKLAAGKRVEIVVEKSQEIEVDAMLTLMNVIHGRGRNIPRKVTLNALLEIAVLVDQYECYEVVDVMADIWIDKLLKGMPSAYGKDIVSWIFISWVFQRPLPFTSATKIAATQSQQRIDPGDLPIPKRILDRIEEHRQDGVKSALDLSYELIADLRDGRKYCSDVCDALSLGLLIKQLHAGGQLPPLPATSVPNVSLMQLTRILQNTSTVRYCDKSAVESYKPEPRYSDRTEERHVLSLHGCSLVPLIRPILQDVQNRLRGFELREFKDESKASGGNDSTASAQ</sequence>
<evidence type="ECO:0000313" key="2">
    <source>
        <dbReference type="EMBL" id="GFF98263.1"/>
    </source>
</evidence>
<accession>A0ABQ1BC81</accession>
<comment type="caution">
    <text evidence="2">The sequence shown here is derived from an EMBL/GenBank/DDBJ whole genome shotgun (WGS) entry which is preliminary data.</text>
</comment>
<dbReference type="Proteomes" id="UP000465266">
    <property type="component" value="Unassembled WGS sequence"/>
</dbReference>
<feature type="compositionally biased region" description="Basic and acidic residues" evidence="1">
    <location>
        <begin position="61"/>
        <end position="70"/>
    </location>
</feature>
<evidence type="ECO:0000313" key="3">
    <source>
        <dbReference type="Proteomes" id="UP000465266"/>
    </source>
</evidence>
<name>A0ABQ1BC81_9EURO</name>
<keyword evidence="3" id="KW-1185">Reference proteome</keyword>
<evidence type="ECO:0000256" key="1">
    <source>
        <dbReference type="SAM" id="MobiDB-lite"/>
    </source>
</evidence>